<gene>
    <name evidence="2" type="ORF">LTRI10_LOCUS24367</name>
</gene>
<dbReference type="AlphaFoldDB" id="A0AAV2EBE6"/>
<accession>A0AAV2EBE6</accession>
<feature type="compositionally biased region" description="Acidic residues" evidence="1">
    <location>
        <begin position="24"/>
        <end position="33"/>
    </location>
</feature>
<evidence type="ECO:0000313" key="3">
    <source>
        <dbReference type="Proteomes" id="UP001497516"/>
    </source>
</evidence>
<dbReference type="Proteomes" id="UP001497516">
    <property type="component" value="Chromosome 4"/>
</dbReference>
<evidence type="ECO:0000313" key="2">
    <source>
        <dbReference type="EMBL" id="CAL1383077.1"/>
    </source>
</evidence>
<name>A0AAV2EBE6_9ROSI</name>
<protein>
    <submittedName>
        <fullName evidence="2">Uncharacterized protein</fullName>
    </submittedName>
</protein>
<proteinExistence type="predicted"/>
<evidence type="ECO:0000256" key="1">
    <source>
        <dbReference type="SAM" id="MobiDB-lite"/>
    </source>
</evidence>
<feature type="compositionally biased region" description="Polar residues" evidence="1">
    <location>
        <begin position="51"/>
        <end position="63"/>
    </location>
</feature>
<reference evidence="2 3" key="1">
    <citation type="submission" date="2024-04" db="EMBL/GenBank/DDBJ databases">
        <authorList>
            <person name="Fracassetti M."/>
        </authorList>
    </citation>
    <scope>NUCLEOTIDE SEQUENCE [LARGE SCALE GENOMIC DNA]</scope>
</reference>
<feature type="region of interest" description="Disordered" evidence="1">
    <location>
        <begin position="1"/>
        <end position="63"/>
    </location>
</feature>
<feature type="compositionally biased region" description="Low complexity" evidence="1">
    <location>
        <begin position="110"/>
        <end position="120"/>
    </location>
</feature>
<feature type="region of interest" description="Disordered" evidence="1">
    <location>
        <begin position="91"/>
        <end position="120"/>
    </location>
</feature>
<sequence length="171" mass="17715">MAACRRSSRLTIVTAPPPQVEAADSVEDDVEDADGAKPALPFSSFPLVAPTSASEPPSPQIETTTAMEEVEIVVPPISIAPPRSHVEAVADSVEKEEEDGVTSVAPSMWTLSPTTTSPSTIIAPSPPLESLDAMETTKITPQLSLVAPLVVAPPHWMPTAAGVAIIAPLPP</sequence>
<keyword evidence="3" id="KW-1185">Reference proteome</keyword>
<dbReference type="EMBL" id="OZ034817">
    <property type="protein sequence ID" value="CAL1383077.1"/>
    <property type="molecule type" value="Genomic_DNA"/>
</dbReference>
<organism evidence="2 3">
    <name type="scientific">Linum trigynum</name>
    <dbReference type="NCBI Taxonomy" id="586398"/>
    <lineage>
        <taxon>Eukaryota</taxon>
        <taxon>Viridiplantae</taxon>
        <taxon>Streptophyta</taxon>
        <taxon>Embryophyta</taxon>
        <taxon>Tracheophyta</taxon>
        <taxon>Spermatophyta</taxon>
        <taxon>Magnoliopsida</taxon>
        <taxon>eudicotyledons</taxon>
        <taxon>Gunneridae</taxon>
        <taxon>Pentapetalae</taxon>
        <taxon>rosids</taxon>
        <taxon>fabids</taxon>
        <taxon>Malpighiales</taxon>
        <taxon>Linaceae</taxon>
        <taxon>Linum</taxon>
    </lineage>
</organism>